<proteinExistence type="predicted"/>
<feature type="region of interest" description="Disordered" evidence="6">
    <location>
        <begin position="1"/>
        <end position="35"/>
    </location>
</feature>
<feature type="compositionally biased region" description="Basic and acidic residues" evidence="6">
    <location>
        <begin position="23"/>
        <end position="35"/>
    </location>
</feature>
<keyword evidence="3" id="KW-0406">Ion transport</keyword>
<keyword evidence="1" id="KW-0633">Potassium transport</keyword>
<evidence type="ECO:0000256" key="4">
    <source>
        <dbReference type="ARBA" id="ARBA00022958"/>
    </source>
</evidence>
<dbReference type="InterPro" id="IPR021789">
    <property type="entry name" value="KHA_dom"/>
</dbReference>
<accession>A0ABC8TH46</accession>
<sequence>MIGTSTTAMSSKTFPIRLTIHGHHPDDKTTEGDRRGKLIHLPDSLEDLLRLAEKKFGKKGSTIVMADGSHVEDLSALRENDDLYVF</sequence>
<evidence type="ECO:0000256" key="6">
    <source>
        <dbReference type="SAM" id="MobiDB-lite"/>
    </source>
</evidence>
<keyword evidence="4" id="KW-0630">Potassium</keyword>
<feature type="compositionally biased region" description="Polar residues" evidence="6">
    <location>
        <begin position="1"/>
        <end position="13"/>
    </location>
</feature>
<evidence type="ECO:0000259" key="7">
    <source>
        <dbReference type="PROSITE" id="PS51490"/>
    </source>
</evidence>
<evidence type="ECO:0000256" key="5">
    <source>
        <dbReference type="ARBA" id="ARBA00023303"/>
    </source>
</evidence>
<dbReference type="GO" id="GO:0005267">
    <property type="term" value="F:potassium channel activity"/>
    <property type="evidence" value="ECO:0007669"/>
    <property type="project" value="UniProtKB-KW"/>
</dbReference>
<dbReference type="GO" id="GO:0034702">
    <property type="term" value="C:monoatomic ion channel complex"/>
    <property type="evidence" value="ECO:0007669"/>
    <property type="project" value="UniProtKB-KW"/>
</dbReference>
<protein>
    <recommendedName>
        <fullName evidence="7">KHA domain-containing protein</fullName>
    </recommendedName>
</protein>
<evidence type="ECO:0000313" key="9">
    <source>
        <dbReference type="Proteomes" id="UP001642360"/>
    </source>
</evidence>
<dbReference type="PROSITE" id="PS51490">
    <property type="entry name" value="KHA"/>
    <property type="match status" value="1"/>
</dbReference>
<evidence type="ECO:0000313" key="8">
    <source>
        <dbReference type="EMBL" id="CAK9166603.1"/>
    </source>
</evidence>
<feature type="domain" description="KHA" evidence="7">
    <location>
        <begin position="17"/>
        <end position="86"/>
    </location>
</feature>
<evidence type="ECO:0000256" key="3">
    <source>
        <dbReference type="ARBA" id="ARBA00022882"/>
    </source>
</evidence>
<gene>
    <name evidence="8" type="ORF">ILEXP_LOCUS35831</name>
</gene>
<keyword evidence="5" id="KW-0407">Ion channel</keyword>
<evidence type="ECO:0000256" key="2">
    <source>
        <dbReference type="ARBA" id="ARBA00022826"/>
    </source>
</evidence>
<keyword evidence="9" id="KW-1185">Reference proteome</keyword>
<name>A0ABC8TH46_9AQUA</name>
<dbReference type="Pfam" id="PF11834">
    <property type="entry name" value="KHA"/>
    <property type="match status" value="1"/>
</dbReference>
<dbReference type="EMBL" id="CAUOFW020004636">
    <property type="protein sequence ID" value="CAK9166603.1"/>
    <property type="molecule type" value="Genomic_DNA"/>
</dbReference>
<keyword evidence="3" id="KW-0851">Voltage-gated channel</keyword>
<dbReference type="AlphaFoldDB" id="A0ABC8TH46"/>
<dbReference type="PANTHER" id="PTHR45743">
    <property type="entry name" value="POTASSIUM CHANNEL AKT1"/>
    <property type="match status" value="1"/>
</dbReference>
<organism evidence="8 9">
    <name type="scientific">Ilex paraguariensis</name>
    <name type="common">yerba mate</name>
    <dbReference type="NCBI Taxonomy" id="185542"/>
    <lineage>
        <taxon>Eukaryota</taxon>
        <taxon>Viridiplantae</taxon>
        <taxon>Streptophyta</taxon>
        <taxon>Embryophyta</taxon>
        <taxon>Tracheophyta</taxon>
        <taxon>Spermatophyta</taxon>
        <taxon>Magnoliopsida</taxon>
        <taxon>eudicotyledons</taxon>
        <taxon>Gunneridae</taxon>
        <taxon>Pentapetalae</taxon>
        <taxon>asterids</taxon>
        <taxon>campanulids</taxon>
        <taxon>Aquifoliales</taxon>
        <taxon>Aquifoliaceae</taxon>
        <taxon>Ilex</taxon>
    </lineage>
</organism>
<dbReference type="Proteomes" id="UP001642360">
    <property type="component" value="Unassembled WGS sequence"/>
</dbReference>
<reference evidence="8 9" key="1">
    <citation type="submission" date="2024-02" db="EMBL/GenBank/DDBJ databases">
        <authorList>
            <person name="Vignale AGUSTIN F."/>
            <person name="Sosa J E."/>
            <person name="Modenutti C."/>
        </authorList>
    </citation>
    <scope>NUCLEOTIDE SEQUENCE [LARGE SCALE GENOMIC DNA]</scope>
</reference>
<comment type="caution">
    <text evidence="8">The sequence shown here is derived from an EMBL/GenBank/DDBJ whole genome shotgun (WGS) entry which is preliminary data.</text>
</comment>
<keyword evidence="3" id="KW-0813">Transport</keyword>
<evidence type="ECO:0000256" key="1">
    <source>
        <dbReference type="ARBA" id="ARBA00022538"/>
    </source>
</evidence>
<dbReference type="InterPro" id="IPR045319">
    <property type="entry name" value="KAT/AKT"/>
</dbReference>
<keyword evidence="2" id="KW-0631">Potassium channel</keyword>